<keyword evidence="5 6" id="KW-0472">Membrane</keyword>
<dbReference type="InterPro" id="IPR000515">
    <property type="entry name" value="MetI-like"/>
</dbReference>
<proteinExistence type="inferred from homology"/>
<evidence type="ECO:0000256" key="7">
    <source>
        <dbReference type="RuleBase" id="RU363054"/>
    </source>
</evidence>
<dbReference type="PANTHER" id="PTHR42727:SF1">
    <property type="entry name" value="PHOSPHATE TRANSPORT SYSTEM PERMEASE"/>
    <property type="match status" value="1"/>
</dbReference>
<comment type="caution">
    <text evidence="9">The sequence shown here is derived from an EMBL/GenBank/DDBJ whole genome shotgun (WGS) entry which is preliminary data.</text>
</comment>
<evidence type="ECO:0000256" key="2">
    <source>
        <dbReference type="ARBA" id="ARBA00022448"/>
    </source>
</evidence>
<dbReference type="Pfam" id="PF00528">
    <property type="entry name" value="BPD_transp_1"/>
    <property type="match status" value="1"/>
</dbReference>
<feature type="transmembrane region" description="Helical" evidence="6">
    <location>
        <begin position="47"/>
        <end position="69"/>
    </location>
</feature>
<keyword evidence="7" id="KW-1003">Cell membrane</keyword>
<organism evidence="9 10">
    <name type="scientific">Domibacillus aminovorans</name>
    <dbReference type="NCBI Taxonomy" id="29332"/>
    <lineage>
        <taxon>Bacteria</taxon>
        <taxon>Bacillati</taxon>
        <taxon>Bacillota</taxon>
        <taxon>Bacilli</taxon>
        <taxon>Bacillales</taxon>
        <taxon>Bacillaceae</taxon>
        <taxon>Domibacillus</taxon>
    </lineage>
</organism>
<dbReference type="GO" id="GO:0006817">
    <property type="term" value="P:phosphate ion transport"/>
    <property type="evidence" value="ECO:0007669"/>
    <property type="project" value="UniProtKB-KW"/>
</dbReference>
<sequence>MPFIGVLGLKGVIGLKTKEKELSPVQELLEKKYNGGFLNRREKIIPIILFFMAAVSVLTTLGIVLTLIFETFTFFGDVSVVEFFTATEWYPFSETEAVYGIWPLVLGTLKITLIASLFAVPIGLAVALYLSEYAGVRTRKIMKPILEVLAGVPTIVYGFFALTFVTPVLRELFPSIELFNAISPGIVVGIMIIPTIVSLSEDALSSVPEPVRHGALAIGSTKWETASKVIFPAALSGILASIVLGISRAIGETMIVSIAAGSTPSAALDLTSSLQTMTSYIVQVTTGDAGFGTTIYYSIYAVGFTLFVFTLAMNALAQFISKRFREEY</sequence>
<dbReference type="SUPFAM" id="SSF161098">
    <property type="entry name" value="MetI-like"/>
    <property type="match status" value="1"/>
</dbReference>
<dbReference type="CDD" id="cd06261">
    <property type="entry name" value="TM_PBP2"/>
    <property type="match status" value="1"/>
</dbReference>
<comment type="similarity">
    <text evidence="7">Belongs to the binding-protein-dependent transport system permease family. CysTW subfamily.</text>
</comment>
<dbReference type="InterPro" id="IPR035906">
    <property type="entry name" value="MetI-like_sf"/>
</dbReference>
<accession>A0A177KSJ3</accession>
<reference evidence="9 10" key="1">
    <citation type="submission" date="2016-01" db="EMBL/GenBank/DDBJ databases">
        <title>Investigation of taxonomic status of Bacillus aminovorans.</title>
        <authorList>
            <person name="Verma A."/>
            <person name="Pal Y."/>
            <person name="Krishnamurthi S."/>
        </authorList>
    </citation>
    <scope>NUCLEOTIDE SEQUENCE [LARGE SCALE GENOMIC DNA]</scope>
    <source>
        <strain evidence="9 10">DSM 4337</strain>
    </source>
</reference>
<keyword evidence="3 6" id="KW-0812">Transmembrane</keyword>
<gene>
    <name evidence="9" type="ORF">AWH48_04955</name>
</gene>
<dbReference type="PROSITE" id="PS50928">
    <property type="entry name" value="ABC_TM1"/>
    <property type="match status" value="1"/>
</dbReference>
<evidence type="ECO:0000256" key="3">
    <source>
        <dbReference type="ARBA" id="ARBA00022692"/>
    </source>
</evidence>
<evidence type="ECO:0000259" key="8">
    <source>
        <dbReference type="PROSITE" id="PS50928"/>
    </source>
</evidence>
<dbReference type="GO" id="GO:0005315">
    <property type="term" value="F:phosphate transmembrane transporter activity"/>
    <property type="evidence" value="ECO:0007669"/>
    <property type="project" value="InterPro"/>
</dbReference>
<dbReference type="InterPro" id="IPR011864">
    <property type="entry name" value="Phosphate_PstC"/>
</dbReference>
<evidence type="ECO:0000256" key="6">
    <source>
        <dbReference type="RuleBase" id="RU363032"/>
    </source>
</evidence>
<keyword evidence="4 6" id="KW-1133">Transmembrane helix</keyword>
<name>A0A177KSJ3_9BACI</name>
<feature type="transmembrane region" description="Helical" evidence="6">
    <location>
        <begin position="229"/>
        <end position="250"/>
    </location>
</feature>
<evidence type="ECO:0000256" key="4">
    <source>
        <dbReference type="ARBA" id="ARBA00022989"/>
    </source>
</evidence>
<dbReference type="NCBIfam" id="TIGR02138">
    <property type="entry name" value="phosphate_pstC"/>
    <property type="match status" value="1"/>
</dbReference>
<dbReference type="GO" id="GO:0005886">
    <property type="term" value="C:plasma membrane"/>
    <property type="evidence" value="ECO:0007669"/>
    <property type="project" value="UniProtKB-SubCell"/>
</dbReference>
<comment type="function">
    <text evidence="7">Part of the binding-protein-dependent transport system for phosphate; probably responsible for the translocation of the substrate across the membrane.</text>
</comment>
<comment type="subcellular location">
    <subcellularLocation>
        <location evidence="6">Cell membrane</location>
        <topology evidence="6">Multi-pass membrane protein</topology>
    </subcellularLocation>
    <subcellularLocation>
        <location evidence="1">Membrane</location>
        <topology evidence="1">Multi-pass membrane protein</topology>
    </subcellularLocation>
</comment>
<dbReference type="AlphaFoldDB" id="A0A177KSJ3"/>
<feature type="domain" description="ABC transmembrane type-1" evidence="8">
    <location>
        <begin position="105"/>
        <end position="317"/>
    </location>
</feature>
<dbReference type="PANTHER" id="PTHR42727">
    <property type="entry name" value="PHOSPHATE TRANSPORT SYSTEM PERMEASE PROTEIN"/>
    <property type="match status" value="1"/>
</dbReference>
<evidence type="ECO:0000256" key="5">
    <source>
        <dbReference type="ARBA" id="ARBA00023136"/>
    </source>
</evidence>
<evidence type="ECO:0000313" key="9">
    <source>
        <dbReference type="EMBL" id="OAH56313.1"/>
    </source>
</evidence>
<dbReference type="Proteomes" id="UP000077271">
    <property type="component" value="Unassembled WGS sequence"/>
</dbReference>
<feature type="transmembrane region" description="Helical" evidence="6">
    <location>
        <begin position="295"/>
        <end position="317"/>
    </location>
</feature>
<feature type="transmembrane region" description="Helical" evidence="6">
    <location>
        <begin position="178"/>
        <end position="199"/>
    </location>
</feature>
<keyword evidence="2 6" id="KW-0813">Transport</keyword>
<dbReference type="EMBL" id="LQWZ01000023">
    <property type="protein sequence ID" value="OAH56313.1"/>
    <property type="molecule type" value="Genomic_DNA"/>
</dbReference>
<evidence type="ECO:0000313" key="10">
    <source>
        <dbReference type="Proteomes" id="UP000077271"/>
    </source>
</evidence>
<feature type="transmembrane region" description="Helical" evidence="6">
    <location>
        <begin position="145"/>
        <end position="166"/>
    </location>
</feature>
<feature type="transmembrane region" description="Helical" evidence="6">
    <location>
        <begin position="111"/>
        <end position="133"/>
    </location>
</feature>
<dbReference type="Gene3D" id="1.10.3720.10">
    <property type="entry name" value="MetI-like"/>
    <property type="match status" value="1"/>
</dbReference>
<keyword evidence="7" id="KW-0592">Phosphate transport</keyword>
<protein>
    <recommendedName>
        <fullName evidence="7">Phosphate transport system permease protein</fullName>
    </recommendedName>
</protein>
<evidence type="ECO:0000256" key="1">
    <source>
        <dbReference type="ARBA" id="ARBA00004141"/>
    </source>
</evidence>